<organism evidence="4 5">
    <name type="scientific">Lacicoccus alkaliphilus DSM 16010</name>
    <dbReference type="NCBI Taxonomy" id="1123231"/>
    <lineage>
        <taxon>Bacteria</taxon>
        <taxon>Bacillati</taxon>
        <taxon>Bacillota</taxon>
        <taxon>Bacilli</taxon>
        <taxon>Bacillales</taxon>
        <taxon>Salinicoccaceae</taxon>
        <taxon>Lacicoccus</taxon>
    </lineage>
</organism>
<protein>
    <submittedName>
        <fullName evidence="4">CAP-associated N-terminal</fullName>
    </submittedName>
</protein>
<name>A0A1M7BZ25_9BACL</name>
<dbReference type="InterPro" id="IPR029410">
    <property type="entry name" value="CAP_assoc"/>
</dbReference>
<evidence type="ECO:0000313" key="5">
    <source>
        <dbReference type="Proteomes" id="UP000184206"/>
    </source>
</evidence>
<feature type="domain" description="CAP-associated" evidence="3">
    <location>
        <begin position="96"/>
        <end position="186"/>
    </location>
</feature>
<evidence type="ECO:0000256" key="1">
    <source>
        <dbReference type="SAM" id="SignalP"/>
    </source>
</evidence>
<accession>A0A1M7BZ25</accession>
<feature type="signal peptide" evidence="1">
    <location>
        <begin position="1"/>
        <end position="23"/>
    </location>
</feature>
<dbReference type="CDD" id="cd05379">
    <property type="entry name" value="CAP_bacterial"/>
    <property type="match status" value="1"/>
</dbReference>
<dbReference type="Pfam" id="PF00188">
    <property type="entry name" value="CAP"/>
    <property type="match status" value="1"/>
</dbReference>
<dbReference type="SUPFAM" id="SSF55797">
    <property type="entry name" value="PR-1-like"/>
    <property type="match status" value="1"/>
</dbReference>
<evidence type="ECO:0000259" key="2">
    <source>
        <dbReference type="Pfam" id="PF00188"/>
    </source>
</evidence>
<dbReference type="RefSeq" id="WP_072708189.1">
    <property type="nucleotide sequence ID" value="NZ_FRCF01000002.1"/>
</dbReference>
<dbReference type="Gene3D" id="3.40.33.10">
    <property type="entry name" value="CAP"/>
    <property type="match status" value="1"/>
</dbReference>
<dbReference type="OrthoDB" id="9783944at2"/>
<dbReference type="InterPro" id="IPR014044">
    <property type="entry name" value="CAP_dom"/>
</dbReference>
<dbReference type="PANTHER" id="PTHR31157:SF1">
    <property type="entry name" value="SCP DOMAIN-CONTAINING PROTEIN"/>
    <property type="match status" value="1"/>
</dbReference>
<evidence type="ECO:0000259" key="3">
    <source>
        <dbReference type="Pfam" id="PF14504"/>
    </source>
</evidence>
<sequence>MFKKLIYLMVMTMFVFFMHPAAASYDMREGLHRDYATEWLNMYILPNYDTSKIEQVNSTQSYSVEYDIGDPFTAEAEDIAVTLGSEFQGDFNIINNGIFHMVLVNDGMITGLYTNNDEVTVNSINMEGMDRASIHDVYGTPIRTVDKGAKHLIVENDEYDVFKIDDIYVYFFYDLHEADKVNGLLVAKASEMKGGNGMYNHPSVMDNEMMNYHLINAARLRYGARPLELHGGTGAAARKHSDDMAENIYFSHDSPDGGTLKDRILEEEFRFRQAGENIAMGHTSPIFSHHSLMNSKEHRVNTLNDSYTHVGIGVGYSAEEIPYYTENYIEK</sequence>
<dbReference type="Pfam" id="PF14504">
    <property type="entry name" value="CAP_assoc_N"/>
    <property type="match status" value="1"/>
</dbReference>
<keyword evidence="5" id="KW-1185">Reference proteome</keyword>
<dbReference type="STRING" id="1123231.SAMN02745189_00638"/>
<gene>
    <name evidence="4" type="ORF">SAMN02745189_00638</name>
</gene>
<proteinExistence type="predicted"/>
<dbReference type="InterPro" id="IPR035940">
    <property type="entry name" value="CAP_sf"/>
</dbReference>
<dbReference type="Proteomes" id="UP000184206">
    <property type="component" value="Unassembled WGS sequence"/>
</dbReference>
<feature type="chain" id="PRO_5012274612" evidence="1">
    <location>
        <begin position="24"/>
        <end position="331"/>
    </location>
</feature>
<dbReference type="EMBL" id="FRCF01000002">
    <property type="protein sequence ID" value="SHL60255.1"/>
    <property type="molecule type" value="Genomic_DNA"/>
</dbReference>
<keyword evidence="1" id="KW-0732">Signal</keyword>
<feature type="domain" description="SCP" evidence="2">
    <location>
        <begin position="213"/>
        <end position="320"/>
    </location>
</feature>
<dbReference type="PANTHER" id="PTHR31157">
    <property type="entry name" value="SCP DOMAIN-CONTAINING PROTEIN"/>
    <property type="match status" value="1"/>
</dbReference>
<reference evidence="4 5" key="1">
    <citation type="submission" date="2016-11" db="EMBL/GenBank/DDBJ databases">
        <authorList>
            <person name="Jaros S."/>
            <person name="Januszkiewicz K."/>
            <person name="Wedrychowicz H."/>
        </authorList>
    </citation>
    <scope>NUCLEOTIDE SEQUENCE [LARGE SCALE GENOMIC DNA]</scope>
    <source>
        <strain evidence="4 5">DSM 16010</strain>
    </source>
</reference>
<evidence type="ECO:0000313" key="4">
    <source>
        <dbReference type="EMBL" id="SHL60255.1"/>
    </source>
</evidence>
<dbReference type="AlphaFoldDB" id="A0A1M7BZ25"/>